<keyword evidence="4" id="KW-1185">Reference proteome</keyword>
<feature type="region of interest" description="Disordered" evidence="1">
    <location>
        <begin position="1797"/>
        <end position="1879"/>
    </location>
</feature>
<protein>
    <recommendedName>
        <fullName evidence="2">UBA domain-containing protein</fullName>
    </recommendedName>
</protein>
<evidence type="ECO:0000259" key="2">
    <source>
        <dbReference type="Pfam" id="PF22562"/>
    </source>
</evidence>
<dbReference type="Gene3D" id="1.10.8.10">
    <property type="entry name" value="DNA helicase RuvA subunit, C-terminal domain"/>
    <property type="match status" value="1"/>
</dbReference>
<dbReference type="EMBL" id="BRYA01000219">
    <property type="protein sequence ID" value="GMI44524.1"/>
    <property type="molecule type" value="Genomic_DNA"/>
</dbReference>
<evidence type="ECO:0000256" key="1">
    <source>
        <dbReference type="SAM" id="MobiDB-lite"/>
    </source>
</evidence>
<name>A0A9W7GGM4_9STRA</name>
<feature type="region of interest" description="Disordered" evidence="1">
    <location>
        <begin position="1232"/>
        <end position="1252"/>
    </location>
</feature>
<gene>
    <name evidence="3" type="ORF">TrCOL_g10393</name>
</gene>
<feature type="domain" description="UBA" evidence="2">
    <location>
        <begin position="1153"/>
        <end position="1198"/>
    </location>
</feature>
<dbReference type="Pfam" id="PF22562">
    <property type="entry name" value="UBA_7"/>
    <property type="match status" value="1"/>
</dbReference>
<proteinExistence type="predicted"/>
<dbReference type="OrthoDB" id="46875at2759"/>
<dbReference type="InterPro" id="IPR009060">
    <property type="entry name" value="UBA-like_sf"/>
</dbReference>
<reference evidence="4" key="1">
    <citation type="journal article" date="2023" name="Commun. Biol.">
        <title>Genome analysis of Parmales, the sister group of diatoms, reveals the evolutionary specialization of diatoms from phago-mixotrophs to photoautotrophs.</title>
        <authorList>
            <person name="Ban H."/>
            <person name="Sato S."/>
            <person name="Yoshikawa S."/>
            <person name="Yamada K."/>
            <person name="Nakamura Y."/>
            <person name="Ichinomiya M."/>
            <person name="Sato N."/>
            <person name="Blanc-Mathieu R."/>
            <person name="Endo H."/>
            <person name="Kuwata A."/>
            <person name="Ogata H."/>
        </authorList>
    </citation>
    <scope>NUCLEOTIDE SEQUENCE [LARGE SCALE GENOMIC DNA]</scope>
</reference>
<comment type="caution">
    <text evidence="3">The sequence shown here is derived from an EMBL/GenBank/DDBJ whole genome shotgun (WGS) entry which is preliminary data.</text>
</comment>
<organism evidence="3 4">
    <name type="scientific">Triparma columacea</name>
    <dbReference type="NCBI Taxonomy" id="722753"/>
    <lineage>
        <taxon>Eukaryota</taxon>
        <taxon>Sar</taxon>
        <taxon>Stramenopiles</taxon>
        <taxon>Ochrophyta</taxon>
        <taxon>Bolidophyceae</taxon>
        <taxon>Parmales</taxon>
        <taxon>Triparmaceae</taxon>
        <taxon>Triparma</taxon>
    </lineage>
</organism>
<sequence>MGDEAGARLWVSSSPLHFSNPVSSVANHFDYLVLNSSASVTVLKSLEDVQDSQNSIEPAGGGSIKACSMVSRHMVAIIVDKKEIKRGWFGGVSISCRRQLQIHALPAAKEESQTLQLPSSLATGDIAIHADPTLPSSLYIVSGAVLVRCDLSNSTFTPLHTSETGLINVALGVSSVCVYSPSHTRVCIYENEKGREIDPTENFLQGRAHHVGVRLCKVAASGLYVLLTDGGLFRVDAEWNLVAEDVACFDVSSGSNDVLYATRNNRIMHPNFVRAFDIGVDRVDFLSNGSVRIVCEGGVALDLIEMDPDEALKAMVERSEVENAVEALSSLPRDVELSGGVVKMIFRLVLGRGNGGETFEVFDRASKEDMHQLLTESNDDFTIATWKALAERCVSKHGDAEILGKLNHYLHILTRPGNHDKNFYQPNFALFLTVPRALLLTSLARKGDLCGIEHLLSNGEPDTYEWLSDLDWASVGPQYVSSVIPASDSVPTCLSPNYAAIRSVEVARELIKLGYPEFQDKVLVFDALRQAGIDADEDLGALDDPEGVRGLVENALDAQPDLVLLLKEYNLEVCRTAVKKWMIDVGLERATKAWVRDVLDDSYDEAVGEMLFVVPVEEEQGGMLWEAASQMGGDAGTKIQRALTGLNICRKWNVNDHPTTVSEFLKLGWTDVVDLIFQGFLTQGYEMAVSNILKDISVLFEEVYGGEVEYGYVSSKLAPLCVRGGDVEGVERIVASGGLATLKEEVLKAIDGCNDIDSRLFSNVCKVVASVPLLTESRGLINTCREAAALGYRKEFLGVRRAIEVEGGWEPIVAQCLEATGDGVDIFKFASTRLKVEHDVVSERVGRWKAGKKEWGEAAYLQVLTLKGGRGGLGNIEMIVDLLGEKEWDNLWAKKDLCTEGMRWVSENGGDGGEGLVRWWNAMESLKIQGAAAGEVNGVGEEIERGEGTVREERGGSNDAASALATLTNESASGTFSVFKGVSKVVKGMKTVAREVAKEAVGGVDSPMKFYKKDGGGVGGGVRGIREKLAILEVEVFNSMADIRMLELGGGGGGDEERVELERLSILSGVGKKVMIWVAEACSEIVEESEEGTLRSDIIDMREFGFSVVRLVEDEDIRFSIFSECLSVLTKLSEANLVSSMALRERMDIVPSEEVVKKLQHMGYGYHGARRCAIMTGNAGFPEALKWAVEHEHEDDFNLDVIVGGGRGRGQVDQLMVIELRGLLRQEVGEVEVEEGMGGREQEGGGEDWVWDEDDDFTDDKFDEVEMKVAKLGGADDEEVMEEEEKEAVNRSVDVAELRLQQLREEAMKQEKEEEERLEKERLAEMEREMKEEEERWRVEQERKRKEEEEKARVEALRIEEEARARAEAEMKSRLEAEERVRLEAEERVRLEAEERVRLEAEERVRLEAEERVLLEAEERVRLGAEERVRLEAAAKAKTLRLEEEARVAAEEAAAVAEKLRLEEEARIAAEEAAAAAEKLRLEEETRIAAEEAAKAKTLRLEEEARIAGEEAAVVAEKLRLEEEARIAAEEAAKAEALRLEEEARVTAEEAAAVAEKLRLEEEARIAAEEAAKAKTLRLEEEARIAAEEAAAAAEKLRLEEEARIAAEEAAKAKTLRLEEEARIAAEEAAVVAEKLRLEEEARIAAEEAAKAEALRLEEEARVTAEEAAAVAEKLRLEEEARIAAEEAAAVAEKLRLEEEARIAAEEAAKAEALRLEEEARIAAEEAAAVAEKLRLEAAEDALAAEEEAANRLAALRLEALRAAAAETAESEAKLAAKQQEEEEKIERALIEQAGWYAEISDAPPTPAQTLEEEELRIEKELERDAEERWKREQDDVRKVPNQVPFPGPPPAPFPATAKPSTAQSLKPPPLLLKKPAKKVSLGTKKVPKKLPTIPKLPVKPLAIKAVADDSDKAGFGDDDGWADEW</sequence>
<accession>A0A9W7GGM4</accession>
<dbReference type="SUPFAM" id="SSF46934">
    <property type="entry name" value="UBA-like"/>
    <property type="match status" value="1"/>
</dbReference>
<evidence type="ECO:0000313" key="4">
    <source>
        <dbReference type="Proteomes" id="UP001165065"/>
    </source>
</evidence>
<feature type="compositionally biased region" description="Pro residues" evidence="1">
    <location>
        <begin position="1844"/>
        <end position="1854"/>
    </location>
</feature>
<dbReference type="Proteomes" id="UP001165065">
    <property type="component" value="Unassembled WGS sequence"/>
</dbReference>
<evidence type="ECO:0000313" key="3">
    <source>
        <dbReference type="EMBL" id="GMI44524.1"/>
    </source>
</evidence>
<feature type="compositionally biased region" description="Basic and acidic residues" evidence="1">
    <location>
        <begin position="1817"/>
        <end position="1839"/>
    </location>
</feature>
<feature type="region of interest" description="Disordered" evidence="1">
    <location>
        <begin position="1329"/>
        <end position="1349"/>
    </location>
</feature>
<dbReference type="InterPro" id="IPR015940">
    <property type="entry name" value="UBA"/>
</dbReference>